<dbReference type="InterPro" id="IPR036388">
    <property type="entry name" value="WH-like_DNA-bd_sf"/>
</dbReference>
<dbReference type="SUPFAM" id="SSF88659">
    <property type="entry name" value="Sigma3 and sigma4 domains of RNA polymerase sigma factors"/>
    <property type="match status" value="1"/>
</dbReference>
<keyword evidence="5" id="KW-0804">Transcription</keyword>
<comment type="similarity">
    <text evidence="1">Belongs to the sigma-70 factor family. ECF subfamily.</text>
</comment>
<evidence type="ECO:0000259" key="7">
    <source>
        <dbReference type="Pfam" id="PF08281"/>
    </source>
</evidence>
<sequence length="226" mass="24884">MTSQSTRQSGLSKSDGPGKPAILSIVAGVSVVEGKSDQDLLKEALSDTGAVAVLYDRYRDRIFACLIRTVMDRDLAEELTEAVFVKMVDNLPKLARGRAPLVQWLFRVANNEAMSWFRHRRSADRYLATARIGDDDADPDYDDLVAEAQGHAGELRVAAEKLAPFDRECVMLRYGEGLTPREIAPMLGCSAKQVSNALQHAFRVLRAGISANPGGLRCPHEEEVRE</sequence>
<dbReference type="InterPro" id="IPR013249">
    <property type="entry name" value="RNA_pol_sigma70_r4_t2"/>
</dbReference>
<proteinExistence type="inferred from homology"/>
<name>A0A398CQY8_9BACT</name>
<dbReference type="PANTHER" id="PTHR43133:SF8">
    <property type="entry name" value="RNA POLYMERASE SIGMA FACTOR HI_1459-RELATED"/>
    <property type="match status" value="1"/>
</dbReference>
<organism evidence="8 9">
    <name type="scientific">Candidatus Cryosericum terrychapinii</name>
    <dbReference type="NCBI Taxonomy" id="2290919"/>
    <lineage>
        <taxon>Bacteria</taxon>
        <taxon>Pseudomonadati</taxon>
        <taxon>Caldisericota/Cryosericota group</taxon>
        <taxon>Candidatus Cryosericota</taxon>
        <taxon>Candidatus Cryosericia</taxon>
        <taxon>Candidatus Cryosericales</taxon>
        <taxon>Candidatus Cryosericaceae</taxon>
        <taxon>Candidatus Cryosericum</taxon>
    </lineage>
</organism>
<dbReference type="GO" id="GO:0016987">
    <property type="term" value="F:sigma factor activity"/>
    <property type="evidence" value="ECO:0007669"/>
    <property type="project" value="UniProtKB-KW"/>
</dbReference>
<dbReference type="Pfam" id="PF04542">
    <property type="entry name" value="Sigma70_r2"/>
    <property type="match status" value="1"/>
</dbReference>
<accession>A0A398CQY8</accession>
<evidence type="ECO:0000313" key="9">
    <source>
        <dbReference type="Proteomes" id="UP000266328"/>
    </source>
</evidence>
<dbReference type="GO" id="GO:0006352">
    <property type="term" value="P:DNA-templated transcription initiation"/>
    <property type="evidence" value="ECO:0007669"/>
    <property type="project" value="InterPro"/>
</dbReference>
<dbReference type="InterPro" id="IPR014284">
    <property type="entry name" value="RNA_pol_sigma-70_dom"/>
</dbReference>
<dbReference type="PANTHER" id="PTHR43133">
    <property type="entry name" value="RNA POLYMERASE ECF-TYPE SIGMA FACTO"/>
    <property type="match status" value="1"/>
</dbReference>
<evidence type="ECO:0000256" key="5">
    <source>
        <dbReference type="ARBA" id="ARBA00023163"/>
    </source>
</evidence>
<evidence type="ECO:0000256" key="4">
    <source>
        <dbReference type="ARBA" id="ARBA00023125"/>
    </source>
</evidence>
<dbReference type="SUPFAM" id="SSF88946">
    <property type="entry name" value="Sigma2 domain of RNA polymerase sigma factors"/>
    <property type="match status" value="1"/>
</dbReference>
<keyword evidence="2" id="KW-0805">Transcription regulation</keyword>
<evidence type="ECO:0000259" key="6">
    <source>
        <dbReference type="Pfam" id="PF04542"/>
    </source>
</evidence>
<dbReference type="InterPro" id="IPR007627">
    <property type="entry name" value="RNA_pol_sigma70_r2"/>
</dbReference>
<evidence type="ECO:0000256" key="2">
    <source>
        <dbReference type="ARBA" id="ARBA00023015"/>
    </source>
</evidence>
<evidence type="ECO:0000313" key="8">
    <source>
        <dbReference type="EMBL" id="RIE05816.1"/>
    </source>
</evidence>
<evidence type="ECO:0000256" key="1">
    <source>
        <dbReference type="ARBA" id="ARBA00010641"/>
    </source>
</evidence>
<dbReference type="Gene3D" id="1.10.1740.10">
    <property type="match status" value="1"/>
</dbReference>
<gene>
    <name evidence="8" type="ORF">SMC7_05295</name>
</gene>
<reference evidence="8 9" key="1">
    <citation type="submission" date="2018-09" db="EMBL/GenBank/DDBJ databases">
        <title>Discovery and Ecogenomic Context for Candidatus Cryosericales, a Global Caldiserica Order Active in Thawing Permafrost.</title>
        <authorList>
            <person name="Martinez M.A."/>
            <person name="Woodcroft B.J."/>
            <person name="Ignacio Espinoza J.C."/>
            <person name="Zayed A."/>
            <person name="Singleton C.M."/>
            <person name="Boyd J."/>
            <person name="Li Y.-F."/>
            <person name="Purvine S."/>
            <person name="Maughan H."/>
            <person name="Hodgkins S.B."/>
            <person name="Anderson D."/>
            <person name="Sederholm M."/>
            <person name="Temperton B."/>
            <person name="Saleska S.R."/>
            <person name="Tyson G.W."/>
            <person name="Rich V.I."/>
        </authorList>
    </citation>
    <scope>NUCLEOTIDE SEQUENCE [LARGE SCALE GENOMIC DNA]</scope>
    <source>
        <strain evidence="8 9">SMC7</strain>
    </source>
</reference>
<keyword evidence="4" id="KW-0238">DNA-binding</keyword>
<dbReference type="GO" id="GO:0003677">
    <property type="term" value="F:DNA binding"/>
    <property type="evidence" value="ECO:0007669"/>
    <property type="project" value="UniProtKB-KW"/>
</dbReference>
<protein>
    <submittedName>
        <fullName evidence="8">Sigma-70 family RNA polymerase sigma factor</fullName>
    </submittedName>
</protein>
<feature type="domain" description="RNA polymerase sigma-70 region 2" evidence="6">
    <location>
        <begin position="54"/>
        <end position="121"/>
    </location>
</feature>
<dbReference type="AlphaFoldDB" id="A0A398CQY8"/>
<keyword evidence="9" id="KW-1185">Reference proteome</keyword>
<dbReference type="InterPro" id="IPR013324">
    <property type="entry name" value="RNA_pol_sigma_r3/r4-like"/>
</dbReference>
<dbReference type="Gene3D" id="1.10.10.10">
    <property type="entry name" value="Winged helix-like DNA-binding domain superfamily/Winged helix DNA-binding domain"/>
    <property type="match status" value="1"/>
</dbReference>
<dbReference type="Pfam" id="PF08281">
    <property type="entry name" value="Sigma70_r4_2"/>
    <property type="match status" value="1"/>
</dbReference>
<feature type="domain" description="RNA polymerase sigma factor 70 region 4 type 2" evidence="7">
    <location>
        <begin position="154"/>
        <end position="203"/>
    </location>
</feature>
<dbReference type="InterPro" id="IPR013325">
    <property type="entry name" value="RNA_pol_sigma_r2"/>
</dbReference>
<dbReference type="OrthoDB" id="9784272at2"/>
<comment type="caution">
    <text evidence="8">The sequence shown here is derived from an EMBL/GenBank/DDBJ whole genome shotgun (WGS) entry which is preliminary data.</text>
</comment>
<evidence type="ECO:0000256" key="3">
    <source>
        <dbReference type="ARBA" id="ARBA00023082"/>
    </source>
</evidence>
<keyword evidence="3" id="KW-0731">Sigma factor</keyword>
<dbReference type="InterPro" id="IPR039425">
    <property type="entry name" value="RNA_pol_sigma-70-like"/>
</dbReference>
<dbReference type="EMBL" id="QXIS01000032">
    <property type="protein sequence ID" value="RIE05816.1"/>
    <property type="molecule type" value="Genomic_DNA"/>
</dbReference>
<dbReference type="NCBIfam" id="TIGR02937">
    <property type="entry name" value="sigma70-ECF"/>
    <property type="match status" value="1"/>
</dbReference>
<dbReference type="Proteomes" id="UP000266328">
    <property type="component" value="Unassembled WGS sequence"/>
</dbReference>